<feature type="coiled-coil region" evidence="19">
    <location>
        <begin position="195"/>
        <end position="390"/>
    </location>
</feature>
<dbReference type="EMBL" id="KQ414668">
    <property type="protein sequence ID" value="KOC64637.1"/>
    <property type="molecule type" value="Genomic_DNA"/>
</dbReference>
<keyword evidence="8" id="KW-0227">DNA damage</keyword>
<dbReference type="GO" id="GO:0007004">
    <property type="term" value="P:telomere maintenance via telomerase"/>
    <property type="evidence" value="ECO:0007669"/>
    <property type="project" value="TreeGrafter"/>
</dbReference>
<keyword evidence="14" id="KW-0234">DNA repair</keyword>
<dbReference type="GO" id="GO:0051880">
    <property type="term" value="F:G-quadruplex DNA binding"/>
    <property type="evidence" value="ECO:0007669"/>
    <property type="project" value="TreeGrafter"/>
</dbReference>
<dbReference type="PROSITE" id="PS51131">
    <property type="entry name" value="ZN_HOOK"/>
    <property type="match status" value="1"/>
</dbReference>
<evidence type="ECO:0000256" key="20">
    <source>
        <dbReference type="SAM" id="MobiDB-lite"/>
    </source>
</evidence>
<comment type="cofactor">
    <cofactor evidence="1">
        <name>Zn(2+)</name>
        <dbReference type="ChEBI" id="CHEBI:29105"/>
    </cofactor>
</comment>
<dbReference type="Pfam" id="PF13476">
    <property type="entry name" value="AAA_23"/>
    <property type="match status" value="1"/>
</dbReference>
<dbReference type="Gene3D" id="1.10.287.510">
    <property type="entry name" value="Helix hairpin bin"/>
    <property type="match status" value="1"/>
</dbReference>
<dbReference type="PANTHER" id="PTHR18867:SF12">
    <property type="entry name" value="DNA REPAIR PROTEIN RAD50"/>
    <property type="match status" value="1"/>
</dbReference>
<evidence type="ECO:0000256" key="2">
    <source>
        <dbReference type="ARBA" id="ARBA00004123"/>
    </source>
</evidence>
<dbReference type="Pfam" id="PF13558">
    <property type="entry name" value="SbcC_Walker_B"/>
    <property type="match status" value="1"/>
</dbReference>
<keyword evidence="10 18" id="KW-0862">Zinc</keyword>
<dbReference type="GO" id="GO:0016887">
    <property type="term" value="F:ATP hydrolysis activity"/>
    <property type="evidence" value="ECO:0007669"/>
    <property type="project" value="InterPro"/>
</dbReference>
<dbReference type="GO" id="GO:0000794">
    <property type="term" value="C:condensed nuclear chromosome"/>
    <property type="evidence" value="ECO:0007669"/>
    <property type="project" value="TreeGrafter"/>
</dbReference>
<evidence type="ECO:0000256" key="8">
    <source>
        <dbReference type="ARBA" id="ARBA00022763"/>
    </source>
</evidence>
<feature type="region of interest" description="Disordered" evidence="20">
    <location>
        <begin position="1083"/>
        <end position="1147"/>
    </location>
</feature>
<keyword evidence="9" id="KW-0378">Hydrolase</keyword>
<dbReference type="GO" id="GO:0003691">
    <property type="term" value="F:double-stranded telomeric DNA binding"/>
    <property type="evidence" value="ECO:0007669"/>
    <property type="project" value="TreeGrafter"/>
</dbReference>
<dbReference type="GO" id="GO:0070192">
    <property type="term" value="P:chromosome organization involved in meiotic cell cycle"/>
    <property type="evidence" value="ECO:0007669"/>
    <property type="project" value="TreeGrafter"/>
</dbReference>
<dbReference type="GO" id="GO:0000722">
    <property type="term" value="P:telomere maintenance via recombination"/>
    <property type="evidence" value="ECO:0007669"/>
    <property type="project" value="TreeGrafter"/>
</dbReference>
<comment type="catalytic activity">
    <reaction evidence="17">
        <text>ATP + H2O = ADP + phosphate + H(+)</text>
        <dbReference type="Rhea" id="RHEA:13065"/>
        <dbReference type="ChEBI" id="CHEBI:15377"/>
        <dbReference type="ChEBI" id="CHEBI:15378"/>
        <dbReference type="ChEBI" id="CHEBI:30616"/>
        <dbReference type="ChEBI" id="CHEBI:43474"/>
        <dbReference type="ChEBI" id="CHEBI:456216"/>
    </reaction>
</comment>
<evidence type="ECO:0000256" key="4">
    <source>
        <dbReference type="ARBA" id="ARBA00009439"/>
    </source>
</evidence>
<reference evidence="22 23" key="1">
    <citation type="submission" date="2015-07" db="EMBL/GenBank/DDBJ databases">
        <title>The genome of Habropoda laboriosa.</title>
        <authorList>
            <person name="Pan H."/>
            <person name="Kapheim K."/>
        </authorList>
    </citation>
    <scope>NUCLEOTIDE SEQUENCE [LARGE SCALE GENOMIC DNA]</scope>
    <source>
        <strain evidence="22">0110345459</strain>
    </source>
</reference>
<evidence type="ECO:0000256" key="1">
    <source>
        <dbReference type="ARBA" id="ARBA00001947"/>
    </source>
</evidence>
<evidence type="ECO:0000256" key="12">
    <source>
        <dbReference type="ARBA" id="ARBA00022842"/>
    </source>
</evidence>
<evidence type="ECO:0000256" key="16">
    <source>
        <dbReference type="ARBA" id="ARBA00023254"/>
    </source>
</evidence>
<keyword evidence="7" id="KW-0547">Nucleotide-binding</keyword>
<evidence type="ECO:0000313" key="22">
    <source>
        <dbReference type="EMBL" id="KOC64637.1"/>
    </source>
</evidence>
<comment type="subcellular location">
    <subcellularLocation>
        <location evidence="3">Chromosome</location>
    </subcellularLocation>
    <subcellularLocation>
        <location evidence="2">Nucleus</location>
    </subcellularLocation>
</comment>
<keyword evidence="12" id="KW-0460">Magnesium</keyword>
<feature type="coiled-coil region" evidence="19">
    <location>
        <begin position="743"/>
        <end position="814"/>
    </location>
</feature>
<dbReference type="Gene3D" id="3.40.50.300">
    <property type="entry name" value="P-loop containing nucleotide triphosphate hydrolases"/>
    <property type="match status" value="2"/>
</dbReference>
<keyword evidence="16" id="KW-0469">Meiosis</keyword>
<feature type="coiled-coil region" evidence="19">
    <location>
        <begin position="466"/>
        <end position="535"/>
    </location>
</feature>
<keyword evidence="6 18" id="KW-0479">Metal-binding</keyword>
<evidence type="ECO:0000256" key="11">
    <source>
        <dbReference type="ARBA" id="ARBA00022840"/>
    </source>
</evidence>
<dbReference type="GO" id="GO:0046872">
    <property type="term" value="F:metal ion binding"/>
    <property type="evidence" value="ECO:0007669"/>
    <property type="project" value="UniProtKB-UniRule"/>
</dbReference>
<dbReference type="OrthoDB" id="18797at2759"/>
<evidence type="ECO:0000256" key="14">
    <source>
        <dbReference type="ARBA" id="ARBA00023204"/>
    </source>
</evidence>
<dbReference type="GO" id="GO:0043047">
    <property type="term" value="F:single-stranded telomeric DNA binding"/>
    <property type="evidence" value="ECO:0007669"/>
    <property type="project" value="TreeGrafter"/>
</dbReference>
<keyword evidence="11" id="KW-0067">ATP-binding</keyword>
<evidence type="ECO:0000256" key="6">
    <source>
        <dbReference type="ARBA" id="ARBA00022723"/>
    </source>
</evidence>
<feature type="coiled-coil region" evidence="19">
    <location>
        <begin position="595"/>
        <end position="706"/>
    </location>
</feature>
<dbReference type="STRING" id="597456.A0A0L7R1C0"/>
<evidence type="ECO:0000256" key="15">
    <source>
        <dbReference type="ARBA" id="ARBA00023242"/>
    </source>
</evidence>
<gene>
    <name evidence="22" type="ORF">WH47_12101</name>
</gene>
<evidence type="ECO:0000259" key="21">
    <source>
        <dbReference type="PROSITE" id="PS51131"/>
    </source>
</evidence>
<evidence type="ECO:0000256" key="9">
    <source>
        <dbReference type="ARBA" id="ARBA00022801"/>
    </source>
</evidence>
<evidence type="ECO:0000256" key="19">
    <source>
        <dbReference type="SAM" id="Coils"/>
    </source>
</evidence>
<keyword evidence="15" id="KW-0539">Nucleus</keyword>
<sequence length="1147" mass="133494">MSRIRRLSIRGIRNFGDDNDEALIRFSRPLTLILGPNGTGKTTIIEALKFATCGEFPPGSDRGKFFIHDPTLSKTSSVRGVVRAEIIDATGNLYTICRVIESTKTNVSMKFKTLDSALSRVNKDTKECEERLKAIGGEESTISNILANERVTNGSLRQQIKDQQKKVAFRNKILNETLSAWNLDTADSNISEIEVIALSKRLEEKMRELEHKVEENRIKREQEEKELQKTLGTTTNKLHSIESKIEEVKITIQQLNETMDADAVKKEIIDNIKLRNEMEMNLNIVDEEIASLLKQNSLQSELELNKSTLLSKEEEIQKLKSKYEEAIMNLLDIKELSQTKLKSNLDVIQEELVNEIESINRKIQIEEHQLTTLETTISHNERELQKKRKEIDLDKEKISSICDYKNFDEALLLQSKMVKDLQDKRGMYAHKGAAYKEYMKELKETNPCCPLCHRSFDERETVVKLLKEMENEMKNHPNCLKECEKELKIQREKYDKMLQLKPIVEKIMHFEQIELEKLKNHLQKSENRLRKSRSIEMELKQKKLDPENKLTMCKDIIGVIILWDRYIDEIIELKQIVDNFQTRMIAAGIKTGRSLGEAQTQRDNLKMSLKNIRDDLEKLQSRLNTHNEKIHNARQEQNALHEEQLKIRTGMQKLKELKDRQEALYSKEISLGKLVNTLRQKVTAAESELNSKIDKLERKKKDNREKLEMDIKLLAEGTRRLSELQKVQDEVDAFVYSKIPEFLECSEMKIKNYEKSLNELLHQKNDIETTINKLKEEISRQEVRKRELSDNLTLRKVQETTNSLQQQCLNLKERLNVINYSQVIQERQNLLNQEQTLLRQKNIVKGNQEELEKAVQQYTHELKREQYRQARKSYKNKCIELTVVEEAILNLKAYSRVLDTAMIEYHEERMATVNRIMKQMWRLVYTGTDTSSIEIRTDATQGIGSARRTYNYKLVQTKHGHEMDMKGRCSAGQKVLASIIIRLALAETFCKDCGILALDEPTTNLDQENADSLANALAKVVKLRSQHQKNFQLIVISHDEKFVFKLAELSSNKGFYQLYRKNTGYTAIRHCLVENQDHFASGDIKEEASSDEEINEYSKSRNKVQSEIGAQGKTYNDQTRQKKRQVSDTDNEDHTENRASKKRYVFQ</sequence>
<feature type="binding site" evidence="18">
    <location>
        <position position="449"/>
    </location>
    <ligand>
        <name>Zn(2+)</name>
        <dbReference type="ChEBI" id="CHEBI:29105"/>
    </ligand>
</feature>
<dbReference type="SUPFAM" id="SSF75712">
    <property type="entry name" value="Rad50 coiled-coil Zn hook"/>
    <property type="match status" value="1"/>
</dbReference>
<dbReference type="AlphaFoldDB" id="A0A0L7R1C0"/>
<evidence type="ECO:0000256" key="17">
    <source>
        <dbReference type="ARBA" id="ARBA00049360"/>
    </source>
</evidence>
<proteinExistence type="inferred from homology"/>
<dbReference type="GO" id="GO:0006302">
    <property type="term" value="P:double-strand break repair"/>
    <property type="evidence" value="ECO:0007669"/>
    <property type="project" value="InterPro"/>
</dbReference>
<keyword evidence="13 19" id="KW-0175">Coiled coil</keyword>
<evidence type="ECO:0000256" key="10">
    <source>
        <dbReference type="ARBA" id="ARBA00022833"/>
    </source>
</evidence>
<dbReference type="InterPro" id="IPR027417">
    <property type="entry name" value="P-loop_NTPase"/>
</dbReference>
<dbReference type="Pfam" id="PF04423">
    <property type="entry name" value="Rad50_zn_hook"/>
    <property type="match status" value="1"/>
</dbReference>
<dbReference type="GO" id="GO:0030870">
    <property type="term" value="C:Mre11 complex"/>
    <property type="evidence" value="ECO:0007669"/>
    <property type="project" value="TreeGrafter"/>
</dbReference>
<dbReference type="GO" id="GO:0005524">
    <property type="term" value="F:ATP binding"/>
    <property type="evidence" value="ECO:0007669"/>
    <property type="project" value="UniProtKB-KW"/>
</dbReference>
<evidence type="ECO:0000256" key="18">
    <source>
        <dbReference type="PROSITE-ProRule" id="PRU00471"/>
    </source>
</evidence>
<accession>A0A0L7R1C0</accession>
<evidence type="ECO:0000256" key="7">
    <source>
        <dbReference type="ARBA" id="ARBA00022741"/>
    </source>
</evidence>
<name>A0A0L7R1C0_9HYME</name>
<protein>
    <submittedName>
        <fullName evidence="22">DNA repair protein RAD50</fullName>
    </submittedName>
</protein>
<dbReference type="InterPro" id="IPR013134">
    <property type="entry name" value="Zn_hook_RAD50"/>
</dbReference>
<dbReference type="PANTHER" id="PTHR18867">
    <property type="entry name" value="RAD50"/>
    <property type="match status" value="1"/>
</dbReference>
<dbReference type="InterPro" id="IPR038729">
    <property type="entry name" value="Rad50/SbcC_AAA"/>
</dbReference>
<dbReference type="Proteomes" id="UP000053825">
    <property type="component" value="Unassembled WGS sequence"/>
</dbReference>
<evidence type="ECO:0000256" key="13">
    <source>
        <dbReference type="ARBA" id="ARBA00023054"/>
    </source>
</evidence>
<evidence type="ECO:0000313" key="23">
    <source>
        <dbReference type="Proteomes" id="UP000053825"/>
    </source>
</evidence>
<keyword evidence="23" id="KW-1185">Reference proteome</keyword>
<evidence type="ECO:0000256" key="5">
    <source>
        <dbReference type="ARBA" id="ARBA00022454"/>
    </source>
</evidence>
<feature type="binding site" evidence="18">
    <location>
        <position position="452"/>
    </location>
    <ligand>
        <name>Zn(2+)</name>
        <dbReference type="ChEBI" id="CHEBI:29105"/>
    </ligand>
</feature>
<evidence type="ECO:0000256" key="3">
    <source>
        <dbReference type="ARBA" id="ARBA00004286"/>
    </source>
</evidence>
<feature type="domain" description="Zinc-hook" evidence="21">
    <location>
        <begin position="404"/>
        <end position="502"/>
    </location>
</feature>
<dbReference type="SUPFAM" id="SSF52540">
    <property type="entry name" value="P-loop containing nucleoside triphosphate hydrolases"/>
    <property type="match status" value="2"/>
</dbReference>
<organism evidence="22 23">
    <name type="scientific">Habropoda laboriosa</name>
    <dbReference type="NCBI Taxonomy" id="597456"/>
    <lineage>
        <taxon>Eukaryota</taxon>
        <taxon>Metazoa</taxon>
        <taxon>Ecdysozoa</taxon>
        <taxon>Arthropoda</taxon>
        <taxon>Hexapoda</taxon>
        <taxon>Insecta</taxon>
        <taxon>Pterygota</taxon>
        <taxon>Neoptera</taxon>
        <taxon>Endopterygota</taxon>
        <taxon>Hymenoptera</taxon>
        <taxon>Apocrita</taxon>
        <taxon>Aculeata</taxon>
        <taxon>Apoidea</taxon>
        <taxon>Anthophila</taxon>
        <taxon>Apidae</taxon>
        <taxon>Habropoda</taxon>
    </lineage>
</organism>
<comment type="similarity">
    <text evidence="4">Belongs to the SMC family. RAD50 subfamily.</text>
</comment>
<keyword evidence="5" id="KW-0158">Chromosome</keyword>